<evidence type="ECO:0000256" key="5">
    <source>
        <dbReference type="ARBA" id="ARBA00023136"/>
    </source>
</evidence>
<evidence type="ECO:0000313" key="9">
    <source>
        <dbReference type="Proteomes" id="UP001161422"/>
    </source>
</evidence>
<keyword evidence="5 6" id="KW-0472">Membrane</keyword>
<dbReference type="Pfam" id="PF00482">
    <property type="entry name" value="T2SSF"/>
    <property type="match status" value="1"/>
</dbReference>
<evidence type="ECO:0000256" key="2">
    <source>
        <dbReference type="ARBA" id="ARBA00022475"/>
    </source>
</evidence>
<evidence type="ECO:0000256" key="4">
    <source>
        <dbReference type="ARBA" id="ARBA00022989"/>
    </source>
</evidence>
<reference evidence="8" key="2">
    <citation type="submission" date="2023-01" db="EMBL/GenBank/DDBJ databases">
        <title>Draft genome sequence of Paraferrimonas sedimenticola strain NBRC 101628.</title>
        <authorList>
            <person name="Sun Q."/>
            <person name="Mori K."/>
        </authorList>
    </citation>
    <scope>NUCLEOTIDE SEQUENCE</scope>
    <source>
        <strain evidence="8">NBRC 101628</strain>
    </source>
</reference>
<name>A0AA37RR48_9GAMM</name>
<keyword evidence="2" id="KW-1003">Cell membrane</keyword>
<dbReference type="AlphaFoldDB" id="A0AA37RR48"/>
<dbReference type="Gene3D" id="1.20.81.30">
    <property type="entry name" value="Type II secretion system (T2SS), domain F"/>
    <property type="match status" value="1"/>
</dbReference>
<keyword evidence="4 6" id="KW-1133">Transmembrane helix</keyword>
<dbReference type="InterPro" id="IPR042094">
    <property type="entry name" value="T2SS_GspF_sf"/>
</dbReference>
<comment type="caution">
    <text evidence="8">The sequence shown here is derived from an EMBL/GenBank/DDBJ whole genome shotgun (WGS) entry which is preliminary data.</text>
</comment>
<evidence type="ECO:0000256" key="1">
    <source>
        <dbReference type="ARBA" id="ARBA00004651"/>
    </source>
</evidence>
<feature type="transmembrane region" description="Helical" evidence="6">
    <location>
        <begin position="120"/>
        <end position="136"/>
    </location>
</feature>
<evidence type="ECO:0000256" key="6">
    <source>
        <dbReference type="SAM" id="Phobius"/>
    </source>
</evidence>
<dbReference type="InterPro" id="IPR018076">
    <property type="entry name" value="T2SS_GspF_dom"/>
</dbReference>
<dbReference type="Proteomes" id="UP001161422">
    <property type="component" value="Unassembled WGS sequence"/>
</dbReference>
<reference evidence="8" key="1">
    <citation type="journal article" date="2014" name="Int. J. Syst. Evol. Microbiol.">
        <title>Complete genome sequence of Corynebacterium casei LMG S-19264T (=DSM 44701T), isolated from a smear-ripened cheese.</title>
        <authorList>
            <consortium name="US DOE Joint Genome Institute (JGI-PGF)"/>
            <person name="Walter F."/>
            <person name="Albersmeier A."/>
            <person name="Kalinowski J."/>
            <person name="Ruckert C."/>
        </authorList>
    </citation>
    <scope>NUCLEOTIDE SEQUENCE</scope>
    <source>
        <strain evidence="8">NBRC 101628</strain>
    </source>
</reference>
<feature type="domain" description="Type II secretion system protein GspF" evidence="7">
    <location>
        <begin position="155"/>
        <end position="279"/>
    </location>
</feature>
<feature type="transmembrane region" description="Helical" evidence="6">
    <location>
        <begin position="96"/>
        <end position="114"/>
    </location>
</feature>
<evidence type="ECO:0000256" key="3">
    <source>
        <dbReference type="ARBA" id="ARBA00022692"/>
    </source>
</evidence>
<dbReference type="PANTHER" id="PTHR35007:SF1">
    <property type="entry name" value="PILUS ASSEMBLY PROTEIN"/>
    <property type="match status" value="1"/>
</dbReference>
<sequence>MGTKFVFFILVFLAVVLMSQAFFVSVFNPQNANTKALKRHLRNLARDNPDIEASLLVNKRVEKLSVFGRWIESFPFVENLTYRLELAGSKLLGHQYVLIAAALSMLAGLLMWFWTKSAVFVGLGCVVTLLLCHIKISRDINKRMEQIEEQFPEALDVLKRGLQAGYAFSDALRLVYQEMEGHLADEFQLVFARINYGSDLRTALLGFVKRVPSTSAMAFASAVTIQKETGGNLAENIENLSRVIRQRFKFKRRVRTLSAEGRLSGWILVLMPFALFALLYIVAPTYISELVKPEGIQLVQIGLVGMLLGIIWIAKLIRLDV</sequence>
<feature type="transmembrane region" description="Helical" evidence="6">
    <location>
        <begin position="295"/>
        <end position="314"/>
    </location>
</feature>
<dbReference type="PANTHER" id="PTHR35007">
    <property type="entry name" value="INTEGRAL MEMBRANE PROTEIN-RELATED"/>
    <property type="match status" value="1"/>
</dbReference>
<keyword evidence="9" id="KW-1185">Reference proteome</keyword>
<feature type="transmembrane region" description="Helical" evidence="6">
    <location>
        <begin position="6"/>
        <end position="27"/>
    </location>
</feature>
<accession>A0AA37RR48</accession>
<evidence type="ECO:0000259" key="7">
    <source>
        <dbReference type="Pfam" id="PF00482"/>
    </source>
</evidence>
<organism evidence="8 9">
    <name type="scientific">Paraferrimonas sedimenticola</name>
    <dbReference type="NCBI Taxonomy" id="375674"/>
    <lineage>
        <taxon>Bacteria</taxon>
        <taxon>Pseudomonadati</taxon>
        <taxon>Pseudomonadota</taxon>
        <taxon>Gammaproteobacteria</taxon>
        <taxon>Alteromonadales</taxon>
        <taxon>Ferrimonadaceae</taxon>
        <taxon>Paraferrimonas</taxon>
    </lineage>
</organism>
<gene>
    <name evidence="8" type="ORF">GCM10007895_02120</name>
</gene>
<feature type="transmembrane region" description="Helical" evidence="6">
    <location>
        <begin position="263"/>
        <end position="283"/>
    </location>
</feature>
<dbReference type="EMBL" id="BSNC01000001">
    <property type="protein sequence ID" value="GLP94906.1"/>
    <property type="molecule type" value="Genomic_DNA"/>
</dbReference>
<comment type="subcellular location">
    <subcellularLocation>
        <location evidence="1">Cell membrane</location>
        <topology evidence="1">Multi-pass membrane protein</topology>
    </subcellularLocation>
</comment>
<dbReference type="RefSeq" id="WP_211286866.1">
    <property type="nucleotide sequence ID" value="NZ_BSNC01000001.1"/>
</dbReference>
<protein>
    <submittedName>
        <fullName evidence="8">Pilus assembly protein TadB</fullName>
    </submittedName>
</protein>
<proteinExistence type="predicted"/>
<dbReference type="GO" id="GO:0005886">
    <property type="term" value="C:plasma membrane"/>
    <property type="evidence" value="ECO:0007669"/>
    <property type="project" value="UniProtKB-SubCell"/>
</dbReference>
<evidence type="ECO:0000313" key="8">
    <source>
        <dbReference type="EMBL" id="GLP94906.1"/>
    </source>
</evidence>
<keyword evidence="3 6" id="KW-0812">Transmembrane</keyword>